<feature type="region of interest" description="Disordered" evidence="13">
    <location>
        <begin position="370"/>
        <end position="428"/>
    </location>
</feature>
<dbReference type="Pfam" id="PF23230">
    <property type="entry name" value="zf-C2H2_13"/>
    <property type="match status" value="1"/>
</dbReference>
<evidence type="ECO:0000313" key="17">
    <source>
        <dbReference type="Proteomes" id="UP000827092"/>
    </source>
</evidence>
<name>A0AAV6VQ81_9ARAC</name>
<reference evidence="16 17" key="1">
    <citation type="journal article" date="2022" name="Nat. Ecol. Evol.">
        <title>A masculinizing supergene underlies an exaggerated male reproductive morph in a spider.</title>
        <authorList>
            <person name="Hendrickx F."/>
            <person name="De Corte Z."/>
            <person name="Sonet G."/>
            <person name="Van Belleghem S.M."/>
            <person name="Kostlbacher S."/>
            <person name="Vangestel C."/>
        </authorList>
    </citation>
    <scope>NUCLEOTIDE SEQUENCE [LARGE SCALE GENOMIC DNA]</scope>
    <source>
        <strain evidence="16">W744_W776</strain>
    </source>
</reference>
<dbReference type="GO" id="GO:0072344">
    <property type="term" value="P:rescue of stalled ribosome"/>
    <property type="evidence" value="ECO:0007669"/>
    <property type="project" value="InterPro"/>
</dbReference>
<evidence type="ECO:0000256" key="10">
    <source>
        <dbReference type="ARBA" id="ARBA00022833"/>
    </source>
</evidence>
<feature type="region of interest" description="Disordered" evidence="13">
    <location>
        <begin position="443"/>
        <end position="570"/>
    </location>
</feature>
<evidence type="ECO:0000256" key="13">
    <source>
        <dbReference type="SAM" id="MobiDB-lite"/>
    </source>
</evidence>
<comment type="similarity">
    <text evidence="11">Belongs to the ZNF598/HEL2 family.</text>
</comment>
<evidence type="ECO:0000256" key="9">
    <source>
        <dbReference type="ARBA" id="ARBA00022771"/>
    </source>
</evidence>
<dbReference type="GO" id="GO:0008270">
    <property type="term" value="F:zinc ion binding"/>
    <property type="evidence" value="ECO:0007669"/>
    <property type="project" value="UniProtKB-KW"/>
</dbReference>
<keyword evidence="9 12" id="KW-0863">Zinc-finger</keyword>
<dbReference type="InterPro" id="IPR056437">
    <property type="entry name" value="Znf-C2H2_ZNF598/HEL2"/>
</dbReference>
<feature type="domain" description="C2H2-type" evidence="15">
    <location>
        <begin position="102"/>
        <end position="125"/>
    </location>
</feature>
<keyword evidence="10" id="KW-0862">Zinc</keyword>
<feature type="region of interest" description="Disordered" evidence="13">
    <location>
        <begin position="612"/>
        <end position="646"/>
    </location>
</feature>
<dbReference type="EMBL" id="JAFNEN010000046">
    <property type="protein sequence ID" value="KAG8197987.1"/>
    <property type="molecule type" value="Genomic_DNA"/>
</dbReference>
<evidence type="ECO:0000259" key="14">
    <source>
        <dbReference type="PROSITE" id="PS50089"/>
    </source>
</evidence>
<feature type="compositionally biased region" description="Basic and acidic residues" evidence="13">
    <location>
        <begin position="297"/>
        <end position="317"/>
    </location>
</feature>
<dbReference type="InterPro" id="IPR001841">
    <property type="entry name" value="Znf_RING"/>
</dbReference>
<feature type="domain" description="RING-type" evidence="14">
    <location>
        <begin position="14"/>
        <end position="54"/>
    </location>
</feature>
<keyword evidence="17" id="KW-1185">Reference proteome</keyword>
<comment type="pathway">
    <text evidence="3">Protein modification; protein ubiquitination.</text>
</comment>
<evidence type="ECO:0000313" key="16">
    <source>
        <dbReference type="EMBL" id="KAG8197987.1"/>
    </source>
</evidence>
<evidence type="ECO:0000256" key="3">
    <source>
        <dbReference type="ARBA" id="ARBA00004906"/>
    </source>
</evidence>
<evidence type="ECO:0000256" key="4">
    <source>
        <dbReference type="ARBA" id="ARBA00012483"/>
    </source>
</evidence>
<protein>
    <recommendedName>
        <fullName evidence="4">RING-type E3 ubiquitin transferase</fullName>
        <ecNumber evidence="4">2.3.2.27</ecNumber>
    </recommendedName>
</protein>
<dbReference type="PROSITE" id="PS00028">
    <property type="entry name" value="ZINC_FINGER_C2H2_1"/>
    <property type="match status" value="2"/>
</dbReference>
<dbReference type="GO" id="GO:0005737">
    <property type="term" value="C:cytoplasm"/>
    <property type="evidence" value="ECO:0007669"/>
    <property type="project" value="UniProtKB-SubCell"/>
</dbReference>
<comment type="caution">
    <text evidence="16">The sequence shown here is derived from an EMBL/GenBank/DDBJ whole genome shotgun (WGS) entry which is preliminary data.</text>
</comment>
<dbReference type="CDD" id="cd16615">
    <property type="entry name" value="RING-HC_ZNF598"/>
    <property type="match status" value="1"/>
</dbReference>
<accession>A0AAV6VQ81</accession>
<dbReference type="SUPFAM" id="SSF57850">
    <property type="entry name" value="RING/U-box"/>
    <property type="match status" value="1"/>
</dbReference>
<dbReference type="Pfam" id="PF25447">
    <property type="entry name" value="RING_ZNF598"/>
    <property type="match status" value="1"/>
</dbReference>
<dbReference type="EC" id="2.3.2.27" evidence="4"/>
<feature type="compositionally biased region" description="Low complexity" evidence="13">
    <location>
        <begin position="506"/>
        <end position="527"/>
    </location>
</feature>
<dbReference type="Pfam" id="PF23202">
    <property type="entry name" value="PAH_ZNF598"/>
    <property type="match status" value="1"/>
</dbReference>
<sequence length="829" mass="94292">MYYKKKMKSQQEECVLCCREIQIYAVGACDHHVCYECSTRMRVLLETNECPICRSDVPVVIFTHVFQLFSSVDKNFTLINRKFNIVFQDEMVSSAFDDLLENKCKSCEEVFPTFNKLKEHVRRKHELHYCELCTENLKIFTFERKCYSRKDLARHKRVGDPDETSHRGHPSCEFCDLRYVDKDELFRHLRREHYFCHFCDADGKHTYYKDYDYLKDHFRKDHYLCEEGDCLNEKFIGAFRSEIDLKAHIAVHHSKNKSKQEVKQTRLLEFEFAPPPRYNSGSSSPRAANRYAQHRRRNEDDISSRDQYKNNQQKEAENLNTQSMQDFPYLSEETNRAGGEISLSTFNRNAPNPYRKNVMSAEDFPALCANSALEPPSNQNKKPSYSAPVQAQQRNASKQNNKFKAGEPENGDRFSNQKGKWLNKKNPNFEEDFPSLEVRKAPLPSASSVPKTVSSAQANKVVNSVSSSQVPKSGSLVPSKKKNFNLEEEFPSLEVRKNPPSATPLVPKTVSSSSTASSKPTDSASKPQVTDQFVVIKTKSKKKKPKVPSPSDYDVEEEDSNPFQPLTRSNEEDPLMAKFKEHKVHSSFVTQAPMHKSNDYWELEPVKFDTDDFPPLAPEPVKKPPGFNAPEKPRPPPPGFSAISSKNHKPLSAKVKDMTGNQNNAHGGHKTLSSKIQEIVMGSQNGVKNSTCDELQPFVNPPKCEVRNNELIQRISDIIDGNSDLFQSFKELSGKFRNASLSAAEYHSKCLEILGDNGLLEIFPELVALLPDIKKQQELLAIHNVFLSHKSIGVFSKWTPKSASSLVSCNKCNQVLVVSDSKSHALSHE</sequence>
<evidence type="ECO:0000256" key="11">
    <source>
        <dbReference type="ARBA" id="ARBA00035113"/>
    </source>
</evidence>
<feature type="compositionally biased region" description="Polar residues" evidence="13">
    <location>
        <begin position="376"/>
        <end position="402"/>
    </location>
</feature>
<dbReference type="InterPro" id="IPR013087">
    <property type="entry name" value="Znf_C2H2_type"/>
</dbReference>
<keyword evidence="8" id="KW-0479">Metal-binding</keyword>
<dbReference type="PROSITE" id="PS50157">
    <property type="entry name" value="ZINC_FINGER_C2H2_2"/>
    <property type="match status" value="1"/>
</dbReference>
<dbReference type="Gene3D" id="3.30.40.10">
    <property type="entry name" value="Zinc/RING finger domain, C3HC4 (zinc finger)"/>
    <property type="match status" value="1"/>
</dbReference>
<dbReference type="GO" id="GO:0043022">
    <property type="term" value="F:ribosome binding"/>
    <property type="evidence" value="ECO:0007669"/>
    <property type="project" value="TreeGrafter"/>
</dbReference>
<dbReference type="InterPro" id="IPR041888">
    <property type="entry name" value="RING-HC_ZNF598/HEL2"/>
</dbReference>
<evidence type="ECO:0000256" key="2">
    <source>
        <dbReference type="ARBA" id="ARBA00004496"/>
    </source>
</evidence>
<evidence type="ECO:0000256" key="12">
    <source>
        <dbReference type="PROSITE-ProRule" id="PRU00042"/>
    </source>
</evidence>
<dbReference type="GO" id="GO:0016567">
    <property type="term" value="P:protein ubiquitination"/>
    <property type="evidence" value="ECO:0007669"/>
    <property type="project" value="TreeGrafter"/>
</dbReference>
<dbReference type="SMART" id="SM00355">
    <property type="entry name" value="ZnF_C2H2"/>
    <property type="match status" value="5"/>
</dbReference>
<evidence type="ECO:0000256" key="6">
    <source>
        <dbReference type="ARBA" id="ARBA00022553"/>
    </source>
</evidence>
<evidence type="ECO:0000256" key="7">
    <source>
        <dbReference type="ARBA" id="ARBA00022679"/>
    </source>
</evidence>
<evidence type="ECO:0000256" key="1">
    <source>
        <dbReference type="ARBA" id="ARBA00000900"/>
    </source>
</evidence>
<gene>
    <name evidence="16" type="ORF">JTE90_029381</name>
</gene>
<dbReference type="PANTHER" id="PTHR22938:SF0">
    <property type="entry name" value="E3 UBIQUITIN-PROTEIN LIGASE ZNF598"/>
    <property type="match status" value="1"/>
</dbReference>
<dbReference type="PANTHER" id="PTHR22938">
    <property type="entry name" value="ZINC FINGER PROTEIN 598"/>
    <property type="match status" value="1"/>
</dbReference>
<evidence type="ECO:0000256" key="8">
    <source>
        <dbReference type="ARBA" id="ARBA00022723"/>
    </source>
</evidence>
<dbReference type="InterPro" id="IPR044288">
    <property type="entry name" value="ZNF598/HEL2"/>
</dbReference>
<evidence type="ECO:0000256" key="5">
    <source>
        <dbReference type="ARBA" id="ARBA00022490"/>
    </source>
</evidence>
<keyword evidence="6" id="KW-0597">Phosphoprotein</keyword>
<dbReference type="GO" id="GO:0061630">
    <property type="term" value="F:ubiquitin protein ligase activity"/>
    <property type="evidence" value="ECO:0007669"/>
    <property type="project" value="UniProtKB-EC"/>
</dbReference>
<keyword evidence="5" id="KW-0963">Cytoplasm</keyword>
<comment type="catalytic activity">
    <reaction evidence="1">
        <text>S-ubiquitinyl-[E2 ubiquitin-conjugating enzyme]-L-cysteine + [acceptor protein]-L-lysine = [E2 ubiquitin-conjugating enzyme]-L-cysteine + N(6)-ubiquitinyl-[acceptor protein]-L-lysine.</text>
        <dbReference type="EC" id="2.3.2.27"/>
    </reaction>
</comment>
<dbReference type="Proteomes" id="UP000827092">
    <property type="component" value="Unassembled WGS sequence"/>
</dbReference>
<dbReference type="InterPro" id="IPR013083">
    <property type="entry name" value="Znf_RING/FYVE/PHD"/>
</dbReference>
<dbReference type="AlphaFoldDB" id="A0AAV6VQ81"/>
<dbReference type="InterPro" id="IPR057634">
    <property type="entry name" value="PAH_ZNF598/HEL2"/>
</dbReference>
<dbReference type="PROSITE" id="PS50089">
    <property type="entry name" value="ZF_RING_2"/>
    <property type="match status" value="1"/>
</dbReference>
<comment type="subcellular location">
    <subcellularLocation>
        <location evidence="2">Cytoplasm</location>
    </subcellularLocation>
</comment>
<feature type="region of interest" description="Disordered" evidence="13">
    <location>
        <begin position="273"/>
        <end position="324"/>
    </location>
</feature>
<organism evidence="16 17">
    <name type="scientific">Oedothorax gibbosus</name>
    <dbReference type="NCBI Taxonomy" id="931172"/>
    <lineage>
        <taxon>Eukaryota</taxon>
        <taxon>Metazoa</taxon>
        <taxon>Ecdysozoa</taxon>
        <taxon>Arthropoda</taxon>
        <taxon>Chelicerata</taxon>
        <taxon>Arachnida</taxon>
        <taxon>Araneae</taxon>
        <taxon>Araneomorphae</taxon>
        <taxon>Entelegynae</taxon>
        <taxon>Araneoidea</taxon>
        <taxon>Linyphiidae</taxon>
        <taxon>Erigoninae</taxon>
        <taxon>Oedothorax</taxon>
    </lineage>
</organism>
<evidence type="ECO:0000259" key="15">
    <source>
        <dbReference type="PROSITE" id="PS50157"/>
    </source>
</evidence>
<feature type="compositionally biased region" description="Low complexity" evidence="13">
    <location>
        <begin position="453"/>
        <end position="473"/>
    </location>
</feature>
<keyword evidence="7" id="KW-0808">Transferase</keyword>
<proteinExistence type="inferred from homology"/>